<dbReference type="EMBL" id="CCAE010000010">
    <property type="protein sequence ID" value="CDN87314.1"/>
    <property type="molecule type" value="Genomic_DNA"/>
</dbReference>
<protein>
    <submittedName>
        <fullName evidence="1">Uncharacterized protein</fullName>
    </submittedName>
</protein>
<evidence type="ECO:0000313" key="1">
    <source>
        <dbReference type="EMBL" id="CDN87314.1"/>
    </source>
</evidence>
<keyword evidence="2" id="KW-1185">Reference proteome</keyword>
<evidence type="ECO:0000313" key="2">
    <source>
        <dbReference type="Proteomes" id="UP000028878"/>
    </source>
</evidence>
<name>A0A1L1PET9_HYDIT</name>
<gene>
    <name evidence="1" type="ORF">BN948_01734</name>
</gene>
<reference evidence="2" key="1">
    <citation type="submission" date="2014-11" db="EMBL/GenBank/DDBJ databases">
        <title>Draft genome sequence of Hydrogenophaga intermedia S1.</title>
        <authorList>
            <person name="Gan H.M."/>
            <person name="Chew T.H."/>
            <person name="Stolz A."/>
        </authorList>
    </citation>
    <scope>NUCLEOTIDE SEQUENCE [LARGE SCALE GENOMIC DNA]</scope>
    <source>
        <strain evidence="2">S1</strain>
    </source>
</reference>
<dbReference type="RefSeq" id="WP_035621175.1">
    <property type="nucleotide sequence ID" value="NZ_CCAE010000010.1"/>
</dbReference>
<accession>A0A1L1PET9</accession>
<sequence length="78" mass="8271">MIITATSQPLRVDYRVQGKTYSENMEGDASKDTAEGTVYPFDSKEVAPGEAYPVPGNADVLRIVRLGGAAQPNAQDAA</sequence>
<proteinExistence type="predicted"/>
<dbReference type="Proteomes" id="UP000028878">
    <property type="component" value="Unassembled WGS sequence"/>
</dbReference>
<dbReference type="AlphaFoldDB" id="A0A1L1PET9"/>
<organism evidence="1 2">
    <name type="scientific">Hydrogenophaga intermedia</name>
    <dbReference type="NCBI Taxonomy" id="65786"/>
    <lineage>
        <taxon>Bacteria</taxon>
        <taxon>Pseudomonadati</taxon>
        <taxon>Pseudomonadota</taxon>
        <taxon>Betaproteobacteria</taxon>
        <taxon>Burkholderiales</taxon>
        <taxon>Comamonadaceae</taxon>
        <taxon>Hydrogenophaga</taxon>
    </lineage>
</organism>